<dbReference type="Proteomes" id="UP001630127">
    <property type="component" value="Unassembled WGS sequence"/>
</dbReference>
<evidence type="ECO:0000313" key="2">
    <source>
        <dbReference type="EMBL" id="KAL3502254.1"/>
    </source>
</evidence>
<evidence type="ECO:0000313" key="3">
    <source>
        <dbReference type="Proteomes" id="UP001630127"/>
    </source>
</evidence>
<comment type="caution">
    <text evidence="2">The sequence shown here is derived from an EMBL/GenBank/DDBJ whole genome shotgun (WGS) entry which is preliminary data.</text>
</comment>
<protein>
    <recommendedName>
        <fullName evidence="4">Transposase</fullName>
    </recommendedName>
</protein>
<feature type="region of interest" description="Disordered" evidence="1">
    <location>
        <begin position="1"/>
        <end position="22"/>
    </location>
</feature>
<dbReference type="PANTHER" id="PTHR31973:SF187">
    <property type="entry name" value="MUTATOR TRANSPOSASE MUDRA PROTEIN"/>
    <property type="match status" value="1"/>
</dbReference>
<organism evidence="2 3">
    <name type="scientific">Cinchona calisaya</name>
    <dbReference type="NCBI Taxonomy" id="153742"/>
    <lineage>
        <taxon>Eukaryota</taxon>
        <taxon>Viridiplantae</taxon>
        <taxon>Streptophyta</taxon>
        <taxon>Embryophyta</taxon>
        <taxon>Tracheophyta</taxon>
        <taxon>Spermatophyta</taxon>
        <taxon>Magnoliopsida</taxon>
        <taxon>eudicotyledons</taxon>
        <taxon>Gunneridae</taxon>
        <taxon>Pentapetalae</taxon>
        <taxon>asterids</taxon>
        <taxon>lamiids</taxon>
        <taxon>Gentianales</taxon>
        <taxon>Rubiaceae</taxon>
        <taxon>Cinchonoideae</taxon>
        <taxon>Cinchoneae</taxon>
        <taxon>Cinchona</taxon>
    </lineage>
</organism>
<proteinExistence type="predicted"/>
<name>A0ABD2Y7K8_9GENT</name>
<gene>
    <name evidence="2" type="ORF">ACH5RR_036703</name>
</gene>
<evidence type="ECO:0000256" key="1">
    <source>
        <dbReference type="SAM" id="MobiDB-lite"/>
    </source>
</evidence>
<reference evidence="2 3" key="1">
    <citation type="submission" date="2024-11" db="EMBL/GenBank/DDBJ databases">
        <title>A near-complete genome assembly of Cinchona calisaya.</title>
        <authorList>
            <person name="Lian D.C."/>
            <person name="Zhao X.W."/>
            <person name="Wei L."/>
        </authorList>
    </citation>
    <scope>NUCLEOTIDE SEQUENCE [LARGE SCALE GENOMIC DNA]</scope>
    <source>
        <tissue evidence="2">Nenye</tissue>
    </source>
</reference>
<dbReference type="AlphaFoldDB" id="A0ABD2Y7K8"/>
<dbReference type="EMBL" id="JBJUIK010000015">
    <property type="protein sequence ID" value="KAL3502254.1"/>
    <property type="molecule type" value="Genomic_DNA"/>
</dbReference>
<keyword evidence="3" id="KW-1185">Reference proteome</keyword>
<accession>A0ABD2Y7K8</accession>
<feature type="compositionally biased region" description="Polar residues" evidence="1">
    <location>
        <begin position="1"/>
        <end position="11"/>
    </location>
</feature>
<dbReference type="PANTHER" id="PTHR31973">
    <property type="entry name" value="POLYPROTEIN, PUTATIVE-RELATED"/>
    <property type="match status" value="1"/>
</dbReference>
<evidence type="ECO:0008006" key="4">
    <source>
        <dbReference type="Google" id="ProtNLM"/>
    </source>
</evidence>
<sequence length="329" mass="37700">MNPNLQTQNTCEIDMDESDGTATNGPNMNYFRLKVHHNGVMVGETDKNIWVDCDDSDCEYFHDSDYDFEDDNDVIYERYVDINIDDLGELEVNSMIGKLQTSVAATTSTGVNQNVSTTYLRGKNGDDELHIFDGQNIEVYRTFQKAKALIFGKYKNQYSRLRDYCEEIIRANPGSTVGMLTDVDDVSGKERFKRLYICPVPLKRGFLEGCRPVVGSDGCHVRGPHPAIAELLPHVKHKHCIRHLHNNFKKLHPGETLKDRMWSCARSTYMNRFENEMEALKAIDDMAYKWLVENTSPVHWSRSHFRTTPKCDVPLNNLCESFNSIILDA</sequence>